<keyword evidence="3" id="KW-1185">Reference proteome</keyword>
<dbReference type="AlphaFoldDB" id="A0A8X6T587"/>
<comment type="caution">
    <text evidence="2">The sequence shown here is derived from an EMBL/GenBank/DDBJ whole genome shotgun (WGS) entry which is preliminary data.</text>
</comment>
<feature type="compositionally biased region" description="Basic residues" evidence="1">
    <location>
        <begin position="1"/>
        <end position="14"/>
    </location>
</feature>
<proteinExistence type="predicted"/>
<name>A0A8X6T587_TRICX</name>
<evidence type="ECO:0000313" key="2">
    <source>
        <dbReference type="EMBL" id="GFY18918.1"/>
    </source>
</evidence>
<evidence type="ECO:0000313" key="3">
    <source>
        <dbReference type="Proteomes" id="UP000887159"/>
    </source>
</evidence>
<gene>
    <name evidence="2" type="ORF">TNCV_3876061</name>
</gene>
<reference evidence="2" key="1">
    <citation type="submission" date="2020-08" db="EMBL/GenBank/DDBJ databases">
        <title>Multicomponent nature underlies the extraordinary mechanical properties of spider dragline silk.</title>
        <authorList>
            <person name="Kono N."/>
            <person name="Nakamura H."/>
            <person name="Mori M."/>
            <person name="Yoshida Y."/>
            <person name="Ohtoshi R."/>
            <person name="Malay A.D."/>
            <person name="Moran D.A.P."/>
            <person name="Tomita M."/>
            <person name="Numata K."/>
            <person name="Arakawa K."/>
        </authorList>
    </citation>
    <scope>NUCLEOTIDE SEQUENCE</scope>
</reference>
<accession>A0A8X6T587</accession>
<organism evidence="2 3">
    <name type="scientific">Trichonephila clavipes</name>
    <name type="common">Golden silk orbweaver</name>
    <name type="synonym">Nephila clavipes</name>
    <dbReference type="NCBI Taxonomy" id="2585209"/>
    <lineage>
        <taxon>Eukaryota</taxon>
        <taxon>Metazoa</taxon>
        <taxon>Ecdysozoa</taxon>
        <taxon>Arthropoda</taxon>
        <taxon>Chelicerata</taxon>
        <taxon>Arachnida</taxon>
        <taxon>Araneae</taxon>
        <taxon>Araneomorphae</taxon>
        <taxon>Entelegynae</taxon>
        <taxon>Araneoidea</taxon>
        <taxon>Nephilidae</taxon>
        <taxon>Trichonephila</taxon>
    </lineage>
</organism>
<sequence>MKKSIPSIHQKKMSPPKQPPQKSKPHFQRRDKVKKQKPLKLYAMRVPRHMSLALSAFLVIEKTRKFTVLYAVILQSASSSSKPLTTLEVTINGVMGTACAETATIQLQVKPLIIS</sequence>
<feature type="compositionally biased region" description="Basic residues" evidence="1">
    <location>
        <begin position="23"/>
        <end position="38"/>
    </location>
</feature>
<evidence type="ECO:0000256" key="1">
    <source>
        <dbReference type="SAM" id="MobiDB-lite"/>
    </source>
</evidence>
<protein>
    <submittedName>
        <fullName evidence="2">Uncharacterized protein</fullName>
    </submittedName>
</protein>
<dbReference type="EMBL" id="BMAU01021350">
    <property type="protein sequence ID" value="GFY18918.1"/>
    <property type="molecule type" value="Genomic_DNA"/>
</dbReference>
<dbReference type="Proteomes" id="UP000887159">
    <property type="component" value="Unassembled WGS sequence"/>
</dbReference>
<feature type="region of interest" description="Disordered" evidence="1">
    <location>
        <begin position="1"/>
        <end position="39"/>
    </location>
</feature>